<dbReference type="AlphaFoldDB" id="A0AAU9TF94"/>
<feature type="domain" description="FLYWCH-type" evidence="4">
    <location>
        <begin position="14"/>
        <end position="67"/>
    </location>
</feature>
<dbReference type="Gene3D" id="2.20.25.240">
    <property type="match status" value="1"/>
</dbReference>
<keyword evidence="1" id="KW-0479">Metal-binding</keyword>
<evidence type="ECO:0000313" key="5">
    <source>
        <dbReference type="EMBL" id="CAH2085750.1"/>
    </source>
</evidence>
<evidence type="ECO:0000256" key="1">
    <source>
        <dbReference type="ARBA" id="ARBA00022723"/>
    </source>
</evidence>
<organism evidence="5 6">
    <name type="scientific">Euphydryas editha</name>
    <name type="common">Edith's checkerspot</name>
    <dbReference type="NCBI Taxonomy" id="104508"/>
    <lineage>
        <taxon>Eukaryota</taxon>
        <taxon>Metazoa</taxon>
        <taxon>Ecdysozoa</taxon>
        <taxon>Arthropoda</taxon>
        <taxon>Hexapoda</taxon>
        <taxon>Insecta</taxon>
        <taxon>Pterygota</taxon>
        <taxon>Neoptera</taxon>
        <taxon>Endopterygota</taxon>
        <taxon>Lepidoptera</taxon>
        <taxon>Glossata</taxon>
        <taxon>Ditrysia</taxon>
        <taxon>Papilionoidea</taxon>
        <taxon>Nymphalidae</taxon>
        <taxon>Nymphalinae</taxon>
        <taxon>Euphydryas</taxon>
    </lineage>
</organism>
<comment type="caution">
    <text evidence="5">The sequence shown here is derived from an EMBL/GenBank/DDBJ whole genome shotgun (WGS) entry which is preliminary data.</text>
</comment>
<dbReference type="Proteomes" id="UP001153954">
    <property type="component" value="Unassembled WGS sequence"/>
</dbReference>
<keyword evidence="6" id="KW-1185">Reference proteome</keyword>
<evidence type="ECO:0000256" key="2">
    <source>
        <dbReference type="ARBA" id="ARBA00022771"/>
    </source>
</evidence>
<gene>
    <name evidence="5" type="ORF">EEDITHA_LOCUS2195</name>
</gene>
<dbReference type="Pfam" id="PF04500">
    <property type="entry name" value="FLYWCH"/>
    <property type="match status" value="1"/>
</dbReference>
<evidence type="ECO:0000313" key="6">
    <source>
        <dbReference type="Proteomes" id="UP001153954"/>
    </source>
</evidence>
<reference evidence="5" key="1">
    <citation type="submission" date="2022-03" db="EMBL/GenBank/DDBJ databases">
        <authorList>
            <person name="Tunstrom K."/>
        </authorList>
    </citation>
    <scope>NUCLEOTIDE SEQUENCE</scope>
</reference>
<dbReference type="GO" id="GO:0008270">
    <property type="term" value="F:zinc ion binding"/>
    <property type="evidence" value="ECO:0007669"/>
    <property type="project" value="UniProtKB-KW"/>
</dbReference>
<sequence>MVLQDVLEFAPSNRGKGITLIYKGYTYAHFHSKTRWYCSKKAKGCKARLHTTDEGELVAVVESYHNHPPPRLFRDSDGRVHRL</sequence>
<dbReference type="EMBL" id="CAKOGL010000004">
    <property type="protein sequence ID" value="CAH2085750.1"/>
    <property type="molecule type" value="Genomic_DNA"/>
</dbReference>
<evidence type="ECO:0000256" key="3">
    <source>
        <dbReference type="ARBA" id="ARBA00022833"/>
    </source>
</evidence>
<accession>A0AAU9TF94</accession>
<name>A0AAU9TF94_EUPED</name>
<keyword evidence="3" id="KW-0862">Zinc</keyword>
<proteinExistence type="predicted"/>
<evidence type="ECO:0000259" key="4">
    <source>
        <dbReference type="Pfam" id="PF04500"/>
    </source>
</evidence>
<dbReference type="InterPro" id="IPR007588">
    <property type="entry name" value="Znf_FLYWCH"/>
</dbReference>
<protein>
    <recommendedName>
        <fullName evidence="4">FLYWCH-type domain-containing protein</fullName>
    </recommendedName>
</protein>
<keyword evidence="2" id="KW-0863">Zinc-finger</keyword>